<protein>
    <recommendedName>
        <fullName evidence="5">Carbohydrate kinase FGGY N-terminal domain-containing protein</fullName>
    </recommendedName>
</protein>
<evidence type="ECO:0000313" key="6">
    <source>
        <dbReference type="EMBL" id="DAZ96985.1"/>
    </source>
</evidence>
<dbReference type="Gene3D" id="3.30.420.40">
    <property type="match status" value="2"/>
</dbReference>
<dbReference type="CDD" id="cd07777">
    <property type="entry name" value="ASKHA_NBD_FGGY_SHK"/>
    <property type="match status" value="1"/>
</dbReference>
<reference evidence="6" key="1">
    <citation type="submission" date="2022-11" db="EMBL/GenBank/DDBJ databases">
        <authorList>
            <person name="Morgan W.R."/>
            <person name="Tartar A."/>
        </authorList>
    </citation>
    <scope>NUCLEOTIDE SEQUENCE</scope>
    <source>
        <strain evidence="6">ARSEF 373</strain>
    </source>
</reference>
<dbReference type="AlphaFoldDB" id="A0AAV2YSK6"/>
<evidence type="ECO:0000313" key="7">
    <source>
        <dbReference type="Proteomes" id="UP001146120"/>
    </source>
</evidence>
<reference evidence="6" key="2">
    <citation type="journal article" date="2023" name="Microbiol Resour">
        <title>Decontamination and Annotation of the Draft Genome Sequence of the Oomycete Lagenidium giganteum ARSEF 373.</title>
        <authorList>
            <person name="Morgan W.R."/>
            <person name="Tartar A."/>
        </authorList>
    </citation>
    <scope>NUCLEOTIDE SEQUENCE</scope>
    <source>
        <strain evidence="6">ARSEF 373</strain>
    </source>
</reference>
<dbReference type="InterPro" id="IPR018484">
    <property type="entry name" value="FGGY_N"/>
</dbReference>
<evidence type="ECO:0000256" key="4">
    <source>
        <dbReference type="SAM" id="MobiDB-lite"/>
    </source>
</evidence>
<dbReference type="PANTHER" id="PTHR10196">
    <property type="entry name" value="SUGAR KINASE"/>
    <property type="match status" value="1"/>
</dbReference>
<evidence type="ECO:0000256" key="1">
    <source>
        <dbReference type="ARBA" id="ARBA00009156"/>
    </source>
</evidence>
<evidence type="ECO:0000256" key="2">
    <source>
        <dbReference type="ARBA" id="ARBA00022679"/>
    </source>
</evidence>
<dbReference type="InterPro" id="IPR043129">
    <property type="entry name" value="ATPase_NBD"/>
</dbReference>
<accession>A0AAV2YSK6</accession>
<evidence type="ECO:0000259" key="5">
    <source>
        <dbReference type="Pfam" id="PF00370"/>
    </source>
</evidence>
<dbReference type="GO" id="GO:0005829">
    <property type="term" value="C:cytosol"/>
    <property type="evidence" value="ECO:0007669"/>
    <property type="project" value="TreeGrafter"/>
</dbReference>
<sequence length="611" mass="65027">ARWCLGIDIGTTAVKCVVVQHGETQATATATVSYNEEDATSNQRGEQSVMTIVRSIRKAITGLPAEDRHRVTVIGICGQMHGIAWWNAATVVPFLIQQSDDAGNQREPWSRLITWEDQRCSPEFIAACHSKMTPDASRLATGYGVATFAHEIQMGDASALAAFDCSGTIADLVAFVLSGATTPEQATMDTTNAFSWGAYDSQLRSWSQASIEALGLPLVVLPRVVAPRTVVGNVSERVAEWFGLPASIPVLVPMGDHPCSVLATIAVHQQRTAKTDVTIQPNLTLINMGTSAQLAVVLAADDELAHEATSTSSSSFEVRPFLDDQFSLGVAAALSGGNVMAWFVQQCREWMEQLGAPASSCGDVDAMYARVIALGHAKFDTSLQLTPTLLGERSDPSATGAIDALRMHNASIGDLSAALCKGLISNLFHLLPPALALRVRSSRTIATGNALVRNSLLQRALAEALTDPALFDMQQGVEAALGAAIIAGVTNPRQGRPRARTHARTEAMGCCFSKEEDHFDGKEALLPKGKAVEKSVREDHDQVDLSHKVGNGHGAHYKSPDVAANGKKAVTKAEDDNDDDDTLDSAPPSTASSSASLTKSKSKRKKKKGKK</sequence>
<feature type="compositionally biased region" description="Low complexity" evidence="4">
    <location>
        <begin position="584"/>
        <end position="599"/>
    </location>
</feature>
<name>A0AAV2YSK6_9STRA</name>
<evidence type="ECO:0000256" key="3">
    <source>
        <dbReference type="ARBA" id="ARBA00022777"/>
    </source>
</evidence>
<dbReference type="GO" id="GO:0050277">
    <property type="term" value="F:sedoheptulokinase activity"/>
    <property type="evidence" value="ECO:0007669"/>
    <property type="project" value="TreeGrafter"/>
</dbReference>
<proteinExistence type="inferred from homology"/>
<dbReference type="SUPFAM" id="SSF53067">
    <property type="entry name" value="Actin-like ATPase domain"/>
    <property type="match status" value="2"/>
</dbReference>
<feature type="non-terminal residue" evidence="6">
    <location>
        <position position="1"/>
    </location>
</feature>
<dbReference type="Pfam" id="PF00370">
    <property type="entry name" value="FGGY_N"/>
    <property type="match status" value="1"/>
</dbReference>
<comment type="similarity">
    <text evidence="1">Belongs to the FGGY kinase family.</text>
</comment>
<feature type="compositionally biased region" description="Basic residues" evidence="4">
    <location>
        <begin position="600"/>
        <end position="611"/>
    </location>
</feature>
<dbReference type="Proteomes" id="UP001146120">
    <property type="component" value="Unassembled WGS sequence"/>
</dbReference>
<dbReference type="GO" id="GO:0006071">
    <property type="term" value="P:glycerol metabolic process"/>
    <property type="evidence" value="ECO:0007669"/>
    <property type="project" value="TreeGrafter"/>
</dbReference>
<gene>
    <name evidence="6" type="ORF">N0F65_012117</name>
</gene>
<comment type="caution">
    <text evidence="6">The sequence shown here is derived from an EMBL/GenBank/DDBJ whole genome shotgun (WGS) entry which is preliminary data.</text>
</comment>
<keyword evidence="2" id="KW-0808">Transferase</keyword>
<feature type="domain" description="Carbohydrate kinase FGGY N-terminal" evidence="5">
    <location>
        <begin position="4"/>
        <end position="261"/>
    </location>
</feature>
<feature type="region of interest" description="Disordered" evidence="4">
    <location>
        <begin position="531"/>
        <end position="611"/>
    </location>
</feature>
<dbReference type="PANTHER" id="PTHR10196:SF67">
    <property type="entry name" value="SEDOHEPTULOKINASE"/>
    <property type="match status" value="1"/>
</dbReference>
<organism evidence="6 7">
    <name type="scientific">Lagenidium giganteum</name>
    <dbReference type="NCBI Taxonomy" id="4803"/>
    <lineage>
        <taxon>Eukaryota</taxon>
        <taxon>Sar</taxon>
        <taxon>Stramenopiles</taxon>
        <taxon>Oomycota</taxon>
        <taxon>Peronosporomycetes</taxon>
        <taxon>Pythiales</taxon>
        <taxon>Pythiaceae</taxon>
    </lineage>
</organism>
<dbReference type="EMBL" id="DAKRPA010000150">
    <property type="protein sequence ID" value="DAZ96985.1"/>
    <property type="molecule type" value="Genomic_DNA"/>
</dbReference>
<keyword evidence="3" id="KW-0418">Kinase</keyword>
<dbReference type="FunFam" id="3.30.420.40:FF:000111">
    <property type="entry name" value="Sedoheptulokinase"/>
    <property type="match status" value="1"/>
</dbReference>
<keyword evidence="7" id="KW-1185">Reference proteome</keyword>
<feature type="compositionally biased region" description="Basic and acidic residues" evidence="4">
    <location>
        <begin position="531"/>
        <end position="547"/>
    </location>
</feature>